<evidence type="ECO:0000256" key="2">
    <source>
        <dbReference type="SAM" id="Phobius"/>
    </source>
</evidence>
<protein>
    <submittedName>
        <fullName evidence="6">DUF2207 domain-containing protein</fullName>
    </submittedName>
</protein>
<evidence type="ECO:0000259" key="4">
    <source>
        <dbReference type="Pfam" id="PF09972"/>
    </source>
</evidence>
<feature type="transmembrane region" description="Helical" evidence="2">
    <location>
        <begin position="484"/>
        <end position="504"/>
    </location>
</feature>
<feature type="domain" description="Predicted membrane protein YciQ-like C-terminal" evidence="5">
    <location>
        <begin position="450"/>
        <end position="564"/>
    </location>
</feature>
<feature type="transmembrane region" description="Helical" evidence="2">
    <location>
        <begin position="383"/>
        <end position="407"/>
    </location>
</feature>
<organism evidence="6 7">
    <name type="scientific">Shinella lacus</name>
    <dbReference type="NCBI Taxonomy" id="2654216"/>
    <lineage>
        <taxon>Bacteria</taxon>
        <taxon>Pseudomonadati</taxon>
        <taxon>Pseudomonadota</taxon>
        <taxon>Alphaproteobacteria</taxon>
        <taxon>Hyphomicrobiales</taxon>
        <taxon>Rhizobiaceae</taxon>
        <taxon>Shinella</taxon>
    </lineage>
</organism>
<feature type="compositionally biased region" description="Gly residues" evidence="1">
    <location>
        <begin position="627"/>
        <end position="648"/>
    </location>
</feature>
<evidence type="ECO:0000256" key="3">
    <source>
        <dbReference type="SAM" id="SignalP"/>
    </source>
</evidence>
<accession>A0ABT1R9S1</accession>
<sequence>MMRIAALLTLWLCLLVGGAARAEEYFDRYHSDITVAKNGTLTVTEAIRVYAEGNQIRRGIYRDFPLTFVDAEGREREVGFKILSVERDGRPEPYRTESIRRGIRIYFGSADVLIDPGFHQYRLTYETTRQIRFFDTHDELFWNVTGTEWAFPIYRASATVTLPPGVNAEELTFFTGPFGATDRNARAENRGNQATFDTTRELGPQEGLTIGVKMPAGSIDKPTAAEERALFFKDNRSLILAFGGLVLVIGYYLWAWLSVGRDPPEGVVVPRWDAPEGMSPALVNYIEEKGFGGRGWTAVSASFLNLAVKGLVELQDLKNSLTVTRTEKPVEGELPTSEKVLLNALKSPGASLVIDKANGKRVQTLGSDFRDAMEKEHRRKYYLANWPQVIGGILLSLACLASLLIFGGLPEDSIALVILPLFASVFVSIFAVALGQNFKRANSLGARILAVAIAAFVGFVSLTVFGSITVAIFLTTAGAGQMPLFAAVGGIIVTNLVFFFLMGAPTPLGRKLMDGIEGLRQYLTLAEKDRMNMAGVPEMSPRHFETLLPYAVALGVEKPWSQTFDRWLLAAAAAGAAAAAYQPAWYHGDSFSSGRFSDQMGGFAGSMASTMTSSLPDPPKSSSSGFSSGGGGGGSSGGGGGGGGGGGW</sequence>
<name>A0ABT1R9S1_9HYPH</name>
<feature type="transmembrane region" description="Helical" evidence="2">
    <location>
        <begin position="446"/>
        <end position="472"/>
    </location>
</feature>
<feature type="domain" description="Predicted membrane protein YciQ-like C-terminal" evidence="5">
    <location>
        <begin position="273"/>
        <end position="449"/>
    </location>
</feature>
<dbReference type="Pfam" id="PF09972">
    <property type="entry name" value="DUF2207"/>
    <property type="match status" value="1"/>
</dbReference>
<comment type="caution">
    <text evidence="6">The sequence shown here is derived from an EMBL/GenBank/DDBJ whole genome shotgun (WGS) entry which is preliminary data.</text>
</comment>
<feature type="chain" id="PRO_5045764137" evidence="3">
    <location>
        <begin position="23"/>
        <end position="648"/>
    </location>
</feature>
<evidence type="ECO:0000313" key="7">
    <source>
        <dbReference type="Proteomes" id="UP000996601"/>
    </source>
</evidence>
<feature type="transmembrane region" description="Helical" evidence="2">
    <location>
        <begin position="413"/>
        <end position="434"/>
    </location>
</feature>
<feature type="signal peptide" evidence="3">
    <location>
        <begin position="1"/>
        <end position="22"/>
    </location>
</feature>
<keyword evidence="2" id="KW-1133">Transmembrane helix</keyword>
<feature type="region of interest" description="Disordered" evidence="1">
    <location>
        <begin position="607"/>
        <end position="648"/>
    </location>
</feature>
<proteinExistence type="predicted"/>
<keyword evidence="2" id="KW-0812">Transmembrane</keyword>
<gene>
    <name evidence="6" type="ORF">GB927_017860</name>
</gene>
<dbReference type="EMBL" id="WHSB02000006">
    <property type="protein sequence ID" value="MCQ4631921.1"/>
    <property type="molecule type" value="Genomic_DNA"/>
</dbReference>
<evidence type="ECO:0000259" key="5">
    <source>
        <dbReference type="Pfam" id="PF20990"/>
    </source>
</evidence>
<dbReference type="Proteomes" id="UP000996601">
    <property type="component" value="Unassembled WGS sequence"/>
</dbReference>
<dbReference type="RefSeq" id="WP_256118550.1">
    <property type="nucleotide sequence ID" value="NZ_WHSB02000006.1"/>
</dbReference>
<reference evidence="6" key="1">
    <citation type="submission" date="2021-07" db="EMBL/GenBank/DDBJ databases">
        <title>Shinella sp. nov., a novel member of the genus Shinella from water.</title>
        <authorList>
            <person name="Deng Y."/>
        </authorList>
    </citation>
    <scope>NUCLEOTIDE SEQUENCE</scope>
    <source>
        <strain evidence="6">CPCC 100929</strain>
    </source>
</reference>
<keyword evidence="7" id="KW-1185">Reference proteome</keyword>
<keyword evidence="3" id="KW-0732">Signal</keyword>
<keyword evidence="2" id="KW-0472">Membrane</keyword>
<dbReference type="Pfam" id="PF20990">
    <property type="entry name" value="DUF2207_C"/>
    <property type="match status" value="2"/>
</dbReference>
<evidence type="ECO:0000313" key="6">
    <source>
        <dbReference type="EMBL" id="MCQ4631921.1"/>
    </source>
</evidence>
<feature type="domain" description="DUF2207" evidence="4">
    <location>
        <begin position="27"/>
        <end position="213"/>
    </location>
</feature>
<evidence type="ECO:0000256" key="1">
    <source>
        <dbReference type="SAM" id="MobiDB-lite"/>
    </source>
</evidence>
<dbReference type="InterPro" id="IPR018702">
    <property type="entry name" value="DUF2207"/>
</dbReference>
<dbReference type="InterPro" id="IPR048389">
    <property type="entry name" value="YciQ-like_C"/>
</dbReference>
<feature type="transmembrane region" description="Helical" evidence="2">
    <location>
        <begin position="238"/>
        <end position="257"/>
    </location>
</feature>